<sequence length="765" mass="86473">MAISADAAVVELLDSSNYVDWSVLVKNYLLAQDLWDAVEEEYEDDDEEEEEEEADDKFKAWRKKNATALHKIQVSCGRKAFSLIRNATSAKHAWDTLAEKFKPKKPPIRMVKTVVPADAIVVEVLNKDNYEHWSALVKNYLVAQDLWEVVEATAEPPTPEQEAEADDQFKTWRKKNATALHTIQVSCGPDAFSMIKEISSAKIAWETLAEKHMPQPSLLINSFVQSANSSSNPDAAIAAEHDPYQPFFAAVKLGDWRKAKEFLTRDPNAIRARSSTGGTALHIATKFGHEHIVEELVQLMTPEDLEIQKHTSWTALHFAARLNFKMVECMVRKNKKLLGIAEESNGLTPILLAAQFDLWDIVRYLYSLTPIQDLMPENGPYGAALVCFCLLAKQFDIAWELLQRCPRLVITKDVWGVSPIRALADIPSAFPSGTPLKFWEKWIYDGIHIQHPPAIHDVHVNVENLEEKLGNQNISSSVFGLTQGPSSSLRKLLGINRICEMKLIHARSLYILDYMCEVVKHLDTQDMQDGLVYEAIFQAVRSGTIEFVIRLCKVDPDILWRTNSMRRNIFQYSIERRQEKVYSLIYGVGQRNLIATFADASGNDMLHLAGMLSPTEKLDRISGAALQMQRERQWFKEVKSLVVLPSGVGAYNKQGMRPHELFTQNHNKLKEEGEKWMKDTATSCTVVGALTITIMFAAAFTVPGGNNGGTGFPFVDVFGNPYITICRRRFPKILTHKDDNRPFNTLDLHRFHDGCLLFCSFPYAS</sequence>
<dbReference type="Proteomes" id="UP000507222">
    <property type="component" value="Unassembled WGS sequence"/>
</dbReference>
<dbReference type="Pfam" id="PF13962">
    <property type="entry name" value="PGG"/>
    <property type="match status" value="1"/>
</dbReference>
<feature type="domain" description="PGG" evidence="2">
    <location>
        <begin position="674"/>
        <end position="707"/>
    </location>
</feature>
<evidence type="ECO:0000313" key="3">
    <source>
        <dbReference type="EMBL" id="CAB4268672.1"/>
    </source>
</evidence>
<name>A0A6J5TY28_PRUAR</name>
<feature type="repeat" description="ANK" evidence="1">
    <location>
        <begin position="276"/>
        <end position="298"/>
    </location>
</feature>
<dbReference type="PANTHER" id="PTHR24177:SF329">
    <property type="entry name" value="ANKYRIN REPEAT PROTEIN"/>
    <property type="match status" value="1"/>
</dbReference>
<accession>A0A6J5TY28</accession>
<keyword evidence="1" id="KW-0040">ANK repeat</keyword>
<dbReference type="Gene3D" id="1.25.40.20">
    <property type="entry name" value="Ankyrin repeat-containing domain"/>
    <property type="match status" value="1"/>
</dbReference>
<dbReference type="InterPro" id="IPR026961">
    <property type="entry name" value="PGG_dom"/>
</dbReference>
<reference evidence="3 4" key="1">
    <citation type="submission" date="2020-05" db="EMBL/GenBank/DDBJ databases">
        <authorList>
            <person name="Campoy J."/>
            <person name="Schneeberger K."/>
            <person name="Spophaly S."/>
        </authorList>
    </citation>
    <scope>NUCLEOTIDE SEQUENCE [LARGE SCALE GENOMIC DNA]</scope>
    <source>
        <strain evidence="3">PruArmRojPasFocal</strain>
    </source>
</reference>
<dbReference type="GO" id="GO:0016020">
    <property type="term" value="C:membrane"/>
    <property type="evidence" value="ECO:0007669"/>
    <property type="project" value="TreeGrafter"/>
</dbReference>
<dbReference type="SMART" id="SM00248">
    <property type="entry name" value="ANK"/>
    <property type="match status" value="3"/>
</dbReference>
<dbReference type="Pfam" id="PF12796">
    <property type="entry name" value="Ank_2"/>
    <property type="match status" value="1"/>
</dbReference>
<evidence type="ECO:0000256" key="1">
    <source>
        <dbReference type="PROSITE-ProRule" id="PRU00023"/>
    </source>
</evidence>
<dbReference type="PROSITE" id="PS50088">
    <property type="entry name" value="ANK_REPEAT"/>
    <property type="match status" value="1"/>
</dbReference>
<evidence type="ECO:0000259" key="2">
    <source>
        <dbReference type="Pfam" id="PF13962"/>
    </source>
</evidence>
<dbReference type="InterPro" id="IPR036770">
    <property type="entry name" value="Ankyrin_rpt-contain_sf"/>
</dbReference>
<organism evidence="3 4">
    <name type="scientific">Prunus armeniaca</name>
    <name type="common">Apricot</name>
    <name type="synonym">Armeniaca vulgaris</name>
    <dbReference type="NCBI Taxonomy" id="36596"/>
    <lineage>
        <taxon>Eukaryota</taxon>
        <taxon>Viridiplantae</taxon>
        <taxon>Streptophyta</taxon>
        <taxon>Embryophyta</taxon>
        <taxon>Tracheophyta</taxon>
        <taxon>Spermatophyta</taxon>
        <taxon>Magnoliopsida</taxon>
        <taxon>eudicotyledons</taxon>
        <taxon>Gunneridae</taxon>
        <taxon>Pentapetalae</taxon>
        <taxon>rosids</taxon>
        <taxon>fabids</taxon>
        <taxon>Rosales</taxon>
        <taxon>Rosaceae</taxon>
        <taxon>Amygdaloideae</taxon>
        <taxon>Amygdaleae</taxon>
        <taxon>Prunus</taxon>
    </lineage>
</organism>
<dbReference type="InterPro" id="IPR002110">
    <property type="entry name" value="Ankyrin_rpt"/>
</dbReference>
<protein>
    <recommendedName>
        <fullName evidence="2">PGG domain-containing protein</fullName>
    </recommendedName>
</protein>
<dbReference type="SUPFAM" id="SSF48403">
    <property type="entry name" value="Ankyrin repeat"/>
    <property type="match status" value="1"/>
</dbReference>
<gene>
    <name evidence="3" type="ORF">CURHAP_LOCUS12727</name>
</gene>
<proteinExistence type="predicted"/>
<dbReference type="AlphaFoldDB" id="A0A6J5TY28"/>
<evidence type="ECO:0000313" key="4">
    <source>
        <dbReference type="Proteomes" id="UP000507222"/>
    </source>
</evidence>
<dbReference type="Pfam" id="PF14223">
    <property type="entry name" value="Retrotran_gag_2"/>
    <property type="match status" value="2"/>
</dbReference>
<dbReference type="PROSITE" id="PS50297">
    <property type="entry name" value="ANK_REP_REGION"/>
    <property type="match status" value="1"/>
</dbReference>
<dbReference type="EMBL" id="CAEKDK010000002">
    <property type="protein sequence ID" value="CAB4268672.1"/>
    <property type="molecule type" value="Genomic_DNA"/>
</dbReference>
<dbReference type="PANTHER" id="PTHR24177">
    <property type="entry name" value="CASKIN"/>
    <property type="match status" value="1"/>
</dbReference>